<dbReference type="SUPFAM" id="SSF53335">
    <property type="entry name" value="S-adenosyl-L-methionine-dependent methyltransferases"/>
    <property type="match status" value="1"/>
</dbReference>
<keyword evidence="2" id="KW-0808">Transferase</keyword>
<name>A0A150X436_9BACT</name>
<dbReference type="GO" id="GO:0008168">
    <property type="term" value="F:methyltransferase activity"/>
    <property type="evidence" value="ECO:0007669"/>
    <property type="project" value="UniProtKB-KW"/>
</dbReference>
<reference evidence="3 4" key="1">
    <citation type="submission" date="2016-01" db="EMBL/GenBank/DDBJ databases">
        <title>Genome sequencing of Roseivirga spongicola UST030701-084.</title>
        <authorList>
            <person name="Selvaratnam C."/>
            <person name="Thevarajoo S."/>
            <person name="Goh K.M."/>
            <person name="Ee R."/>
            <person name="Chan K.-G."/>
            <person name="Chong C.S."/>
        </authorList>
    </citation>
    <scope>NUCLEOTIDE SEQUENCE [LARGE SCALE GENOMIC DNA]</scope>
    <source>
        <strain evidence="3 4">UST030701-084</strain>
    </source>
</reference>
<dbReference type="Proteomes" id="UP000075606">
    <property type="component" value="Unassembled WGS sequence"/>
</dbReference>
<dbReference type="EMBL" id="LRPC01000028">
    <property type="protein sequence ID" value="KYG73479.1"/>
    <property type="molecule type" value="Genomic_DNA"/>
</dbReference>
<dbReference type="GO" id="GO:0005886">
    <property type="term" value="C:plasma membrane"/>
    <property type="evidence" value="ECO:0007669"/>
    <property type="project" value="TreeGrafter"/>
</dbReference>
<evidence type="ECO:0008006" key="5">
    <source>
        <dbReference type="Google" id="ProtNLM"/>
    </source>
</evidence>
<dbReference type="Gene3D" id="3.40.50.150">
    <property type="entry name" value="Vaccinia Virus protein VP39"/>
    <property type="match status" value="1"/>
</dbReference>
<protein>
    <recommendedName>
        <fullName evidence="5">Methyltransferase</fullName>
    </recommendedName>
</protein>
<dbReference type="PANTHER" id="PTHR40048">
    <property type="entry name" value="RHAMNOSYL O-METHYLTRANSFERASE"/>
    <property type="match status" value="1"/>
</dbReference>
<dbReference type="Pfam" id="PF13578">
    <property type="entry name" value="Methyltransf_24"/>
    <property type="match status" value="1"/>
</dbReference>
<keyword evidence="1" id="KW-0489">Methyltransferase</keyword>
<organism evidence="3 4">
    <name type="scientific">Roseivirga spongicola</name>
    <dbReference type="NCBI Taxonomy" id="333140"/>
    <lineage>
        <taxon>Bacteria</taxon>
        <taxon>Pseudomonadati</taxon>
        <taxon>Bacteroidota</taxon>
        <taxon>Cytophagia</taxon>
        <taxon>Cytophagales</taxon>
        <taxon>Roseivirgaceae</taxon>
        <taxon>Roseivirga</taxon>
    </lineage>
</organism>
<dbReference type="GO" id="GO:0032259">
    <property type="term" value="P:methylation"/>
    <property type="evidence" value="ECO:0007669"/>
    <property type="project" value="UniProtKB-KW"/>
</dbReference>
<dbReference type="OrthoDB" id="5464618at2"/>
<accession>A0A150X436</accession>
<dbReference type="AlphaFoldDB" id="A0A150X436"/>
<comment type="caution">
    <text evidence="3">The sequence shown here is derived from an EMBL/GenBank/DDBJ whole genome shotgun (WGS) entry which is preliminary data.</text>
</comment>
<evidence type="ECO:0000256" key="2">
    <source>
        <dbReference type="ARBA" id="ARBA00022679"/>
    </source>
</evidence>
<dbReference type="RefSeq" id="WP_068221843.1">
    <property type="nucleotide sequence ID" value="NZ_CP139724.1"/>
</dbReference>
<gene>
    <name evidence="3" type="ORF">AWW68_12355</name>
</gene>
<keyword evidence="4" id="KW-1185">Reference proteome</keyword>
<dbReference type="PANTHER" id="PTHR40048:SF1">
    <property type="entry name" value="RHAMNOSYL O-METHYLTRANSFERASE"/>
    <property type="match status" value="1"/>
</dbReference>
<proteinExistence type="predicted"/>
<evidence type="ECO:0000313" key="3">
    <source>
        <dbReference type="EMBL" id="KYG73479.1"/>
    </source>
</evidence>
<evidence type="ECO:0000313" key="4">
    <source>
        <dbReference type="Proteomes" id="UP000075606"/>
    </source>
</evidence>
<sequence>MTSEKLAELSIFYGAVQKNKELTQLVDLLKQKPKLNNVLEIGSASGGTFWLWCQLASSTAQLTSIDLPLGRFNNGRTYNEKLLLGYKKPNQTVSLIRKNSHSPKTESKLCEVLNEKELDLLFIDGDHTYEGVKDDYNRYSKYVKNGGLIVLHDIAHHDQVKDCQVDKFWNELKQQHSVVEIIDPEYDDRGWGSWGGLGVLVK</sequence>
<evidence type="ECO:0000256" key="1">
    <source>
        <dbReference type="ARBA" id="ARBA00022603"/>
    </source>
</evidence>
<dbReference type="STRING" id="333140.AWW68_12355"/>
<dbReference type="InterPro" id="IPR029063">
    <property type="entry name" value="SAM-dependent_MTases_sf"/>
</dbReference>